<dbReference type="EMBL" id="OZ019909">
    <property type="protein sequence ID" value="CAK9208695.1"/>
    <property type="molecule type" value="Genomic_DNA"/>
</dbReference>
<sequence length="185" mass="19830">MVGVCLRLHQEESGLGYANSCGQLVKASKDQVSKLQFEEFEFRSNAIAALCSLVCAQHGAAEAPLGQDLPTWISDNSHGTGELAAAILSFSQCAHVGGQLSCAKDLYERAITIISNKKETSELTLASVAMAPEEISHEAKEGSIYWLAGRDFEQAEAKLTEALSQAEHINGDKHPQVGHHSCLHG</sequence>
<evidence type="ECO:0000313" key="2">
    <source>
        <dbReference type="Proteomes" id="UP001497512"/>
    </source>
</evidence>
<evidence type="ECO:0000313" key="1">
    <source>
        <dbReference type="EMBL" id="CAK9208695.1"/>
    </source>
</evidence>
<dbReference type="PANTHER" id="PTHR47868">
    <property type="entry name" value="OS05G0457700 PROTEIN"/>
    <property type="match status" value="1"/>
</dbReference>
<organism evidence="1 2">
    <name type="scientific">Sphagnum troendelagicum</name>
    <dbReference type="NCBI Taxonomy" id="128251"/>
    <lineage>
        <taxon>Eukaryota</taxon>
        <taxon>Viridiplantae</taxon>
        <taxon>Streptophyta</taxon>
        <taxon>Embryophyta</taxon>
        <taxon>Bryophyta</taxon>
        <taxon>Sphagnophytina</taxon>
        <taxon>Sphagnopsida</taxon>
        <taxon>Sphagnales</taxon>
        <taxon>Sphagnaceae</taxon>
        <taxon>Sphagnum</taxon>
    </lineage>
</organism>
<accession>A0ABP0TZP8</accession>
<proteinExistence type="predicted"/>
<dbReference type="PANTHER" id="PTHR47868:SF2">
    <property type="entry name" value="OS05G0457700 PROTEIN"/>
    <property type="match status" value="1"/>
</dbReference>
<gene>
    <name evidence="1" type="ORF">CSSPTR1EN2_LOCUS9312</name>
</gene>
<keyword evidence="2" id="KW-1185">Reference proteome</keyword>
<name>A0ABP0TZP8_9BRYO</name>
<protein>
    <submittedName>
        <fullName evidence="1">Uncharacterized protein</fullName>
    </submittedName>
</protein>
<dbReference type="Proteomes" id="UP001497512">
    <property type="component" value="Chromosome 17"/>
</dbReference>
<reference evidence="1" key="1">
    <citation type="submission" date="2024-02" db="EMBL/GenBank/DDBJ databases">
        <authorList>
            <consortium name="ELIXIR-Norway"/>
            <consortium name="Elixir Norway"/>
        </authorList>
    </citation>
    <scope>NUCLEOTIDE SEQUENCE</scope>
</reference>